<evidence type="ECO:0000313" key="10">
    <source>
        <dbReference type="EMBL" id="TKT88760.1"/>
    </source>
</evidence>
<dbReference type="InterPro" id="IPR013785">
    <property type="entry name" value="Aldolase_TIM"/>
</dbReference>
<organism evidence="10 11">
    <name type="scientific">Dyadobacter frigoris</name>
    <dbReference type="NCBI Taxonomy" id="2576211"/>
    <lineage>
        <taxon>Bacteria</taxon>
        <taxon>Pseudomonadati</taxon>
        <taxon>Bacteroidota</taxon>
        <taxon>Cytophagia</taxon>
        <taxon>Cytophagales</taxon>
        <taxon>Spirosomataceae</taxon>
        <taxon>Dyadobacter</taxon>
    </lineage>
</organism>
<dbReference type="UniPathway" id="UPA00035">
    <property type="reaction ID" value="UER00044"/>
</dbReference>
<evidence type="ECO:0000256" key="9">
    <source>
        <dbReference type="RuleBase" id="RU003662"/>
    </source>
</evidence>
<feature type="active site" description="Proton acceptor" evidence="8">
    <location>
        <position position="61"/>
    </location>
</feature>
<evidence type="ECO:0000313" key="11">
    <source>
        <dbReference type="Proteomes" id="UP000304900"/>
    </source>
</evidence>
<dbReference type="SUPFAM" id="SSF51366">
    <property type="entry name" value="Ribulose-phoshate binding barrel"/>
    <property type="match status" value="1"/>
</dbReference>
<dbReference type="EC" id="4.2.1.20" evidence="8"/>
<keyword evidence="5 8" id="KW-0057">Aromatic amino acid biosynthesis</keyword>
<dbReference type="GO" id="GO:0004834">
    <property type="term" value="F:tryptophan synthase activity"/>
    <property type="evidence" value="ECO:0007669"/>
    <property type="project" value="UniProtKB-UniRule"/>
</dbReference>
<keyword evidence="11" id="KW-1185">Reference proteome</keyword>
<evidence type="ECO:0000256" key="8">
    <source>
        <dbReference type="HAMAP-Rule" id="MF_00131"/>
    </source>
</evidence>
<feature type="active site" description="Proton acceptor" evidence="8">
    <location>
        <position position="50"/>
    </location>
</feature>
<dbReference type="PANTHER" id="PTHR43406:SF1">
    <property type="entry name" value="TRYPTOPHAN SYNTHASE ALPHA CHAIN, CHLOROPLASTIC"/>
    <property type="match status" value="1"/>
</dbReference>
<keyword evidence="3 8" id="KW-0028">Amino-acid biosynthesis</keyword>
<keyword evidence="4 8" id="KW-0822">Tryptophan biosynthesis</keyword>
<evidence type="ECO:0000256" key="2">
    <source>
        <dbReference type="ARBA" id="ARBA00011270"/>
    </source>
</evidence>
<name>A0A4U6CVH4_9BACT</name>
<evidence type="ECO:0000256" key="1">
    <source>
        <dbReference type="ARBA" id="ARBA00004733"/>
    </source>
</evidence>
<dbReference type="Pfam" id="PF00290">
    <property type="entry name" value="Trp_syntA"/>
    <property type="match status" value="1"/>
</dbReference>
<evidence type="ECO:0000256" key="3">
    <source>
        <dbReference type="ARBA" id="ARBA00022605"/>
    </source>
</evidence>
<keyword evidence="6 8" id="KW-0456">Lyase</keyword>
<dbReference type="Proteomes" id="UP000304900">
    <property type="component" value="Unassembled WGS sequence"/>
</dbReference>
<dbReference type="NCBIfam" id="TIGR00262">
    <property type="entry name" value="trpA"/>
    <property type="match status" value="1"/>
</dbReference>
<reference evidence="10 11" key="1">
    <citation type="submission" date="2019-05" db="EMBL/GenBank/DDBJ databases">
        <title>Dyadobacter AR-3-8 sp. nov., isolated from arctic soil.</title>
        <authorList>
            <person name="Chaudhary D.K."/>
        </authorList>
    </citation>
    <scope>NUCLEOTIDE SEQUENCE [LARGE SCALE GENOMIC DNA]</scope>
    <source>
        <strain evidence="10 11">AR-3-8</strain>
    </source>
</reference>
<evidence type="ECO:0000256" key="4">
    <source>
        <dbReference type="ARBA" id="ARBA00022822"/>
    </source>
</evidence>
<comment type="catalytic activity">
    <reaction evidence="7 8">
        <text>(1S,2R)-1-C-(indol-3-yl)glycerol 3-phosphate + L-serine = D-glyceraldehyde 3-phosphate + L-tryptophan + H2O</text>
        <dbReference type="Rhea" id="RHEA:10532"/>
        <dbReference type="ChEBI" id="CHEBI:15377"/>
        <dbReference type="ChEBI" id="CHEBI:33384"/>
        <dbReference type="ChEBI" id="CHEBI:57912"/>
        <dbReference type="ChEBI" id="CHEBI:58866"/>
        <dbReference type="ChEBI" id="CHEBI:59776"/>
        <dbReference type="EC" id="4.2.1.20"/>
    </reaction>
</comment>
<evidence type="ECO:0000256" key="6">
    <source>
        <dbReference type="ARBA" id="ARBA00023239"/>
    </source>
</evidence>
<dbReference type="HAMAP" id="MF_00131">
    <property type="entry name" value="Trp_synth_alpha"/>
    <property type="match status" value="1"/>
</dbReference>
<protein>
    <recommendedName>
        <fullName evidence="8">Tryptophan synthase alpha chain</fullName>
        <ecNumber evidence="8">4.2.1.20</ecNumber>
    </recommendedName>
</protein>
<comment type="similarity">
    <text evidence="8 9">Belongs to the TrpA family.</text>
</comment>
<comment type="pathway">
    <text evidence="1 8">Amino-acid biosynthesis; L-tryptophan biosynthesis; L-tryptophan from chorismate: step 5/5.</text>
</comment>
<evidence type="ECO:0000256" key="5">
    <source>
        <dbReference type="ARBA" id="ARBA00023141"/>
    </source>
</evidence>
<gene>
    <name evidence="8" type="primary">trpA</name>
    <name evidence="10" type="ORF">FDK13_26010</name>
</gene>
<proteinExistence type="inferred from homology"/>
<comment type="subunit">
    <text evidence="2 8">Tetramer of two alpha and two beta chains.</text>
</comment>
<dbReference type="CDD" id="cd04724">
    <property type="entry name" value="Tryptophan_synthase_alpha"/>
    <property type="match status" value="1"/>
</dbReference>
<accession>A0A4U6CVH4</accession>
<comment type="caution">
    <text evidence="10">The sequence shown here is derived from an EMBL/GenBank/DDBJ whole genome shotgun (WGS) entry which is preliminary data.</text>
</comment>
<sequence>MKIFEENRLKTIFHSPEKKVSIYFTAGYPALIDTVQILKLLAESKVDFVEIGIPFSDSVMDGEVILDSHKVALENGMTIEILFDQLEKIREQVSIPIVLMGSMNPVYQYGFEKFCRRCNEVGVNGLLLPDLPLDDYENYYRVWYQQNDLAPIFMISPQTNDERIKRIDMLGEGFLYALSGNSTTGGSSEIGKSSDYLKKLLNHKFINPVVLGFNIKTKADIKFANQFADGAIVGSAFVKTLKGGFDKERIVHFLEDLIE</sequence>
<dbReference type="RefSeq" id="WP_137342942.1">
    <property type="nucleotide sequence ID" value="NZ_SZVO01000014.1"/>
</dbReference>
<dbReference type="Gene3D" id="3.20.20.70">
    <property type="entry name" value="Aldolase class I"/>
    <property type="match status" value="1"/>
</dbReference>
<comment type="function">
    <text evidence="8">The alpha subunit is responsible for the aldol cleavage of indoleglycerol phosphate to indole and glyceraldehyde 3-phosphate.</text>
</comment>
<dbReference type="InterPro" id="IPR002028">
    <property type="entry name" value="Trp_synthase_suA"/>
</dbReference>
<dbReference type="OrthoDB" id="9804578at2"/>
<dbReference type="AlphaFoldDB" id="A0A4U6CVH4"/>
<dbReference type="PANTHER" id="PTHR43406">
    <property type="entry name" value="TRYPTOPHAN SYNTHASE, ALPHA CHAIN"/>
    <property type="match status" value="1"/>
</dbReference>
<dbReference type="GO" id="GO:0005829">
    <property type="term" value="C:cytosol"/>
    <property type="evidence" value="ECO:0007669"/>
    <property type="project" value="TreeGrafter"/>
</dbReference>
<evidence type="ECO:0000256" key="7">
    <source>
        <dbReference type="ARBA" id="ARBA00049047"/>
    </source>
</evidence>
<dbReference type="EMBL" id="SZVO01000014">
    <property type="protein sequence ID" value="TKT88760.1"/>
    <property type="molecule type" value="Genomic_DNA"/>
</dbReference>
<dbReference type="InterPro" id="IPR011060">
    <property type="entry name" value="RibuloseP-bd_barrel"/>
</dbReference>